<dbReference type="Pfam" id="PF10756">
    <property type="entry name" value="bPH_6"/>
    <property type="match status" value="1"/>
</dbReference>
<name>A0ABS4YJ42_9MICO</name>
<organism evidence="3 4">
    <name type="scientific">Brachybacterium fresconis</name>
    <dbReference type="NCBI Taxonomy" id="173363"/>
    <lineage>
        <taxon>Bacteria</taxon>
        <taxon>Bacillati</taxon>
        <taxon>Actinomycetota</taxon>
        <taxon>Actinomycetes</taxon>
        <taxon>Micrococcales</taxon>
        <taxon>Dermabacteraceae</taxon>
        <taxon>Brachybacterium</taxon>
    </lineage>
</organism>
<keyword evidence="1" id="KW-1133">Transmembrane helix</keyword>
<proteinExistence type="predicted"/>
<keyword evidence="4" id="KW-1185">Reference proteome</keyword>
<keyword evidence="1" id="KW-0812">Transmembrane</keyword>
<dbReference type="InterPro" id="IPR019692">
    <property type="entry name" value="CFP-6_PH"/>
</dbReference>
<dbReference type="RefSeq" id="WP_209887776.1">
    <property type="nucleotide sequence ID" value="NZ_BAAAJV010000033.1"/>
</dbReference>
<evidence type="ECO:0000313" key="3">
    <source>
        <dbReference type="EMBL" id="MBP2407938.1"/>
    </source>
</evidence>
<keyword evidence="1" id="KW-0472">Membrane</keyword>
<evidence type="ECO:0000259" key="2">
    <source>
        <dbReference type="Pfam" id="PF10756"/>
    </source>
</evidence>
<dbReference type="Proteomes" id="UP000698222">
    <property type="component" value="Unassembled WGS sequence"/>
</dbReference>
<comment type="caution">
    <text evidence="3">The sequence shown here is derived from an EMBL/GenBank/DDBJ whole genome shotgun (WGS) entry which is preliminary data.</text>
</comment>
<sequence length="179" mass="19944">MSGDRGQVLYTAQYLLWLRICQAVALCLAAMMLLGTFALVTVLSFAVAESVVGYVVAGLVLMLGAAFLVLLLASGVRSLRMLMSVTTKGIEVRGFLRDHRVPWEQVMRVETSGHWYWRRATSIVTADGTCIVPIITAHQNLIFRGEPYDATARDPRIPQLPTRIAIDAHRRFLRGEFSH</sequence>
<dbReference type="EMBL" id="JAGIOC010000001">
    <property type="protein sequence ID" value="MBP2407938.1"/>
    <property type="molecule type" value="Genomic_DNA"/>
</dbReference>
<feature type="transmembrane region" description="Helical" evidence="1">
    <location>
        <begin position="51"/>
        <end position="73"/>
    </location>
</feature>
<reference evidence="3 4" key="1">
    <citation type="submission" date="2021-03" db="EMBL/GenBank/DDBJ databases">
        <title>Sequencing the genomes of 1000 actinobacteria strains.</title>
        <authorList>
            <person name="Klenk H.-P."/>
        </authorList>
    </citation>
    <scope>NUCLEOTIDE SEQUENCE [LARGE SCALE GENOMIC DNA]</scope>
    <source>
        <strain evidence="3 4">DSM 14564</strain>
    </source>
</reference>
<feature type="transmembrane region" description="Helical" evidence="1">
    <location>
        <begin position="20"/>
        <end position="45"/>
    </location>
</feature>
<protein>
    <recommendedName>
        <fullName evidence="2">Low molecular weight protein antigen 6 PH domain-containing protein</fullName>
    </recommendedName>
</protein>
<evidence type="ECO:0000256" key="1">
    <source>
        <dbReference type="SAM" id="Phobius"/>
    </source>
</evidence>
<gene>
    <name evidence="3" type="ORF">JOF44_000841</name>
</gene>
<accession>A0ABS4YJ42</accession>
<feature type="domain" description="Low molecular weight protein antigen 6 PH" evidence="2">
    <location>
        <begin position="84"/>
        <end position="129"/>
    </location>
</feature>
<evidence type="ECO:0000313" key="4">
    <source>
        <dbReference type="Proteomes" id="UP000698222"/>
    </source>
</evidence>